<evidence type="ECO:0000313" key="3">
    <source>
        <dbReference type="Proteomes" id="UP001516023"/>
    </source>
</evidence>
<proteinExistence type="predicted"/>
<sequence>MDKSSSPALSFEPSLVQNIHYAEFNKFEITTMDNELEYFDEPEKDRDEGAVNANQEPAKPAGAKEWLLRAGGMANIAMQAVNISLTYSKGAALKVWQGQNATLQAGQACTYASSGLGIVNSPVVIYKERQLTKEDTFRAALNGIREQQGRLSEQNDILSAEIDDLESEVRRMQDIEMALKELSEVQGTQINELLDLVRQNKEINEGMRHVLKNKVLEEVISLVLDIDNDGSFTIQNNEIDRLIIGMNLIDEIKFDAQAFRTDVIACGGNVDEVIMIIKRMIHGSSEGEVGRETACQIEIEDPENWFQKQKGGGSVSGRR</sequence>
<keyword evidence="3" id="KW-1185">Reference proteome</keyword>
<reference evidence="2 3" key="1">
    <citation type="journal article" date="2020" name="G3 (Bethesda)">
        <title>Improved Reference Genome for Cyclotella cryptica CCMP332, a Model for Cell Wall Morphogenesis, Salinity Adaptation, and Lipid Production in Diatoms (Bacillariophyta).</title>
        <authorList>
            <person name="Roberts W.R."/>
            <person name="Downey K.M."/>
            <person name="Ruck E.C."/>
            <person name="Traller J.C."/>
            <person name="Alverson A.J."/>
        </authorList>
    </citation>
    <scope>NUCLEOTIDE SEQUENCE [LARGE SCALE GENOMIC DNA]</scope>
    <source>
        <strain evidence="2 3">CCMP332</strain>
    </source>
</reference>
<dbReference type="EMBL" id="JABMIG020000111">
    <property type="protein sequence ID" value="KAL3791685.1"/>
    <property type="molecule type" value="Genomic_DNA"/>
</dbReference>
<gene>
    <name evidence="2" type="ORF">HJC23_003942</name>
</gene>
<name>A0ABD3Q008_9STRA</name>
<keyword evidence="1" id="KW-0175">Coiled coil</keyword>
<dbReference type="Proteomes" id="UP001516023">
    <property type="component" value="Unassembled WGS sequence"/>
</dbReference>
<feature type="coiled-coil region" evidence="1">
    <location>
        <begin position="148"/>
        <end position="185"/>
    </location>
</feature>
<accession>A0ABD3Q008</accession>
<comment type="caution">
    <text evidence="2">The sequence shown here is derived from an EMBL/GenBank/DDBJ whole genome shotgun (WGS) entry which is preliminary data.</text>
</comment>
<protein>
    <submittedName>
        <fullName evidence="2">Uncharacterized protein</fullName>
    </submittedName>
</protein>
<evidence type="ECO:0000256" key="1">
    <source>
        <dbReference type="SAM" id="Coils"/>
    </source>
</evidence>
<evidence type="ECO:0000313" key="2">
    <source>
        <dbReference type="EMBL" id="KAL3791685.1"/>
    </source>
</evidence>
<organism evidence="2 3">
    <name type="scientific">Cyclotella cryptica</name>
    <dbReference type="NCBI Taxonomy" id="29204"/>
    <lineage>
        <taxon>Eukaryota</taxon>
        <taxon>Sar</taxon>
        <taxon>Stramenopiles</taxon>
        <taxon>Ochrophyta</taxon>
        <taxon>Bacillariophyta</taxon>
        <taxon>Coscinodiscophyceae</taxon>
        <taxon>Thalassiosirophycidae</taxon>
        <taxon>Stephanodiscales</taxon>
        <taxon>Stephanodiscaceae</taxon>
        <taxon>Cyclotella</taxon>
    </lineage>
</organism>
<dbReference type="AlphaFoldDB" id="A0ABD3Q008"/>